<keyword evidence="11" id="KW-1133">Transmembrane helix</keyword>
<dbReference type="CDD" id="cd00082">
    <property type="entry name" value="HisKA"/>
    <property type="match status" value="1"/>
</dbReference>
<dbReference type="SMART" id="SM00387">
    <property type="entry name" value="HATPase_c"/>
    <property type="match status" value="1"/>
</dbReference>
<keyword evidence="11" id="KW-0812">Transmembrane</keyword>
<feature type="domain" description="PAC" evidence="13">
    <location>
        <begin position="314"/>
        <end position="366"/>
    </location>
</feature>
<keyword evidence="8" id="KW-0067">ATP-binding</keyword>
<feature type="domain" description="Histidine kinase" evidence="12">
    <location>
        <begin position="418"/>
        <end position="663"/>
    </location>
</feature>
<dbReference type="PANTHER" id="PTHR43065">
    <property type="entry name" value="SENSOR HISTIDINE KINASE"/>
    <property type="match status" value="1"/>
</dbReference>
<dbReference type="PROSITE" id="PS50885">
    <property type="entry name" value="HAMP"/>
    <property type="match status" value="1"/>
</dbReference>
<evidence type="ECO:0000259" key="14">
    <source>
        <dbReference type="PROSITE" id="PS50885"/>
    </source>
</evidence>
<keyword evidence="5" id="KW-0808">Transferase</keyword>
<dbReference type="EC" id="2.7.13.3" evidence="3"/>
<evidence type="ECO:0000256" key="10">
    <source>
        <dbReference type="SAM" id="Coils"/>
    </source>
</evidence>
<dbReference type="SUPFAM" id="SSF55785">
    <property type="entry name" value="PYP-like sensor domain (PAS domain)"/>
    <property type="match status" value="1"/>
</dbReference>
<dbReference type="Pfam" id="PF00989">
    <property type="entry name" value="PAS"/>
    <property type="match status" value="1"/>
</dbReference>
<name>A0A1Y5F6G5_9BACT</name>
<keyword evidence="6" id="KW-0547">Nucleotide-binding</keyword>
<protein>
    <recommendedName>
        <fullName evidence="3">histidine kinase</fullName>
        <ecNumber evidence="3">2.7.13.3</ecNumber>
    </recommendedName>
</protein>
<dbReference type="GO" id="GO:0000155">
    <property type="term" value="F:phosphorelay sensor kinase activity"/>
    <property type="evidence" value="ECO:0007669"/>
    <property type="project" value="InterPro"/>
</dbReference>
<dbReference type="CDD" id="cd00130">
    <property type="entry name" value="PAS"/>
    <property type="match status" value="1"/>
</dbReference>
<evidence type="ECO:0000259" key="12">
    <source>
        <dbReference type="PROSITE" id="PS50109"/>
    </source>
</evidence>
<feature type="domain" description="HAMP" evidence="14">
    <location>
        <begin position="208"/>
        <end position="229"/>
    </location>
</feature>
<comment type="catalytic activity">
    <reaction evidence="1">
        <text>ATP + protein L-histidine = ADP + protein N-phospho-L-histidine.</text>
        <dbReference type="EC" id="2.7.13.3"/>
    </reaction>
</comment>
<reference evidence="16" key="1">
    <citation type="journal article" date="2017" name="Proc. Natl. Acad. Sci. U.S.A.">
        <title>Simulation of Deepwater Horizon oil plume reveals substrate specialization within a complex community of hydrocarbon-degraders.</title>
        <authorList>
            <person name="Hu P."/>
            <person name="Dubinsky E.A."/>
            <person name="Probst A.J."/>
            <person name="Wang J."/>
            <person name="Sieber C.M.K."/>
            <person name="Tom L.M."/>
            <person name="Gardinali P."/>
            <person name="Banfield J.F."/>
            <person name="Atlas R.M."/>
            <person name="Andersen G.L."/>
        </authorList>
    </citation>
    <scope>NUCLEOTIDE SEQUENCE [LARGE SCALE GENOMIC DNA]</scope>
</reference>
<keyword evidence="10" id="KW-0175">Coiled coil</keyword>
<evidence type="ECO:0000256" key="1">
    <source>
        <dbReference type="ARBA" id="ARBA00000085"/>
    </source>
</evidence>
<dbReference type="CDD" id="cd06225">
    <property type="entry name" value="HAMP"/>
    <property type="match status" value="1"/>
</dbReference>
<dbReference type="SUPFAM" id="SSF47384">
    <property type="entry name" value="Homodimeric domain of signal transducing histidine kinase"/>
    <property type="match status" value="1"/>
</dbReference>
<dbReference type="InterPro" id="IPR036890">
    <property type="entry name" value="HATPase_C_sf"/>
</dbReference>
<proteinExistence type="predicted"/>
<dbReference type="Pfam" id="PF02518">
    <property type="entry name" value="HATPase_c"/>
    <property type="match status" value="1"/>
</dbReference>
<dbReference type="InterPro" id="IPR000014">
    <property type="entry name" value="PAS"/>
</dbReference>
<dbReference type="GO" id="GO:0006355">
    <property type="term" value="P:regulation of DNA-templated transcription"/>
    <property type="evidence" value="ECO:0007669"/>
    <property type="project" value="InterPro"/>
</dbReference>
<dbReference type="InterPro" id="IPR003660">
    <property type="entry name" value="HAMP_dom"/>
</dbReference>
<evidence type="ECO:0000256" key="11">
    <source>
        <dbReference type="SAM" id="Phobius"/>
    </source>
</evidence>
<evidence type="ECO:0000256" key="8">
    <source>
        <dbReference type="ARBA" id="ARBA00022840"/>
    </source>
</evidence>
<dbReference type="PANTHER" id="PTHR43065:SF46">
    <property type="entry name" value="C4-DICARBOXYLATE TRANSPORT SENSOR PROTEIN DCTB"/>
    <property type="match status" value="1"/>
</dbReference>
<dbReference type="InterPro" id="IPR003594">
    <property type="entry name" value="HATPase_dom"/>
</dbReference>
<dbReference type="PROSITE" id="PS50113">
    <property type="entry name" value="PAC"/>
    <property type="match status" value="1"/>
</dbReference>
<dbReference type="InterPro" id="IPR004358">
    <property type="entry name" value="Sig_transdc_His_kin-like_C"/>
</dbReference>
<dbReference type="PRINTS" id="PR00344">
    <property type="entry name" value="BCTRLSENSOR"/>
</dbReference>
<evidence type="ECO:0000256" key="3">
    <source>
        <dbReference type="ARBA" id="ARBA00012438"/>
    </source>
</evidence>
<accession>A0A1Y5F6G5</accession>
<comment type="caution">
    <text evidence="15">The sequence shown here is derived from an EMBL/GenBank/DDBJ whole genome shotgun (WGS) entry which is preliminary data.</text>
</comment>
<dbReference type="InterPro" id="IPR000700">
    <property type="entry name" value="PAS-assoc_C"/>
</dbReference>
<keyword evidence="9" id="KW-0902">Two-component regulatory system</keyword>
<organism evidence="15 16">
    <name type="scientific">Halobacteriovorax marinus</name>
    <dbReference type="NCBI Taxonomy" id="97084"/>
    <lineage>
        <taxon>Bacteria</taxon>
        <taxon>Pseudomonadati</taxon>
        <taxon>Bdellovibrionota</taxon>
        <taxon>Bacteriovoracia</taxon>
        <taxon>Bacteriovoracales</taxon>
        <taxon>Halobacteriovoraceae</taxon>
        <taxon>Halobacteriovorax</taxon>
    </lineage>
</organism>
<dbReference type="SUPFAM" id="SSF55874">
    <property type="entry name" value="ATPase domain of HSP90 chaperone/DNA topoisomerase II/histidine kinase"/>
    <property type="match status" value="1"/>
</dbReference>
<sequence length="663" mass="75601">MEFKKTSQLSFELLKWILICSTFFTFLGTGVQLYTDYRAGLSTIESTLDQIDRSYVRSISNSLWNLDDEQIKIQVNGIIKLKDIDYIKISEKREGGFQLFSELGEKHTKNVINKEFNLLYTSDNKKVQIGVLHVQASLSGLFSRLFDKILVILVTQTLKTFIVSFCILYIIHILVSKKIMTLVEFAKQLRVKNLDTPILFKREKEKMDEIDELAKSMNQMRIHLKMSIEKMKKSEENIIQERDYTKGLINGSPYIICGLTPAGITNFVNPLGLTLTGLSENQVVGENFFEILGSEDSQDKAITFFEESRYTELKDFILPIKFQNMKRIVVSWSTVLRRDQDGLIVEIIGFGADVTEKVIAEEELKRYQEHLEVLVEKRTEEVEEKNKELEANLKKLKTMQGRMIAQEKLASLGSLTAGIAHELNNPLNFIINFAYAGNENCKELLEEAKNGGIKDEKTQKEVIEGLQELKQFNHLIHLHGKKSEMIIKSMLAHSRTKESEMSYQDLNALIEENVNFAFHALRSKFRGFNSKVNLKLKSDLSKVNVAKGEIDRVLLNMFTNAFYSMNLKKQGGESDFSPTLDVQSEEHTDCIVINIRDNGIGIPEERMKDVFDPFYTTKPAGEGTGLGLSLSYEIIVGVHQGELDLKSKEGEFAEFTIKIPKVA</sequence>
<dbReference type="GO" id="GO:0005524">
    <property type="term" value="F:ATP binding"/>
    <property type="evidence" value="ECO:0007669"/>
    <property type="project" value="UniProtKB-KW"/>
</dbReference>
<dbReference type="NCBIfam" id="TIGR00229">
    <property type="entry name" value="sensory_box"/>
    <property type="match status" value="1"/>
</dbReference>
<evidence type="ECO:0000256" key="4">
    <source>
        <dbReference type="ARBA" id="ARBA00022553"/>
    </source>
</evidence>
<evidence type="ECO:0000256" key="2">
    <source>
        <dbReference type="ARBA" id="ARBA00004370"/>
    </source>
</evidence>
<dbReference type="PROSITE" id="PS50109">
    <property type="entry name" value="HIS_KIN"/>
    <property type="match status" value="1"/>
</dbReference>
<dbReference type="InterPro" id="IPR036097">
    <property type="entry name" value="HisK_dim/P_sf"/>
</dbReference>
<dbReference type="InterPro" id="IPR013767">
    <property type="entry name" value="PAS_fold"/>
</dbReference>
<feature type="transmembrane region" description="Helical" evidence="11">
    <location>
        <begin position="149"/>
        <end position="171"/>
    </location>
</feature>
<keyword evidence="11" id="KW-0472">Membrane</keyword>
<evidence type="ECO:0000256" key="6">
    <source>
        <dbReference type="ARBA" id="ARBA00022741"/>
    </source>
</evidence>
<comment type="subcellular location">
    <subcellularLocation>
        <location evidence="2">Membrane</location>
    </subcellularLocation>
</comment>
<dbReference type="Gene3D" id="3.30.565.10">
    <property type="entry name" value="Histidine kinase-like ATPase, C-terminal domain"/>
    <property type="match status" value="1"/>
</dbReference>
<keyword evidence="4" id="KW-0597">Phosphoprotein</keyword>
<dbReference type="Gene3D" id="6.10.340.10">
    <property type="match status" value="1"/>
</dbReference>
<feature type="transmembrane region" description="Helical" evidence="11">
    <location>
        <begin position="13"/>
        <end position="34"/>
    </location>
</feature>
<dbReference type="GO" id="GO:0016020">
    <property type="term" value="C:membrane"/>
    <property type="evidence" value="ECO:0007669"/>
    <property type="project" value="UniProtKB-SubCell"/>
</dbReference>
<dbReference type="Pfam" id="PF17149">
    <property type="entry name" value="CHASE5"/>
    <property type="match status" value="1"/>
</dbReference>
<dbReference type="EMBL" id="MAAO01000006">
    <property type="protein sequence ID" value="OUR96496.1"/>
    <property type="molecule type" value="Genomic_DNA"/>
</dbReference>
<dbReference type="InterPro" id="IPR033414">
    <property type="entry name" value="Sensor_dom"/>
</dbReference>
<dbReference type="Gene3D" id="1.10.287.130">
    <property type="match status" value="1"/>
</dbReference>
<evidence type="ECO:0000313" key="15">
    <source>
        <dbReference type="EMBL" id="OUR96496.1"/>
    </source>
</evidence>
<evidence type="ECO:0000259" key="13">
    <source>
        <dbReference type="PROSITE" id="PS50113"/>
    </source>
</evidence>
<feature type="coiled-coil region" evidence="10">
    <location>
        <begin position="357"/>
        <end position="406"/>
    </location>
</feature>
<dbReference type="Proteomes" id="UP000196531">
    <property type="component" value="Unassembled WGS sequence"/>
</dbReference>
<dbReference type="AlphaFoldDB" id="A0A1Y5F6G5"/>
<dbReference type="InterPro" id="IPR035965">
    <property type="entry name" value="PAS-like_dom_sf"/>
</dbReference>
<evidence type="ECO:0000256" key="9">
    <source>
        <dbReference type="ARBA" id="ARBA00023012"/>
    </source>
</evidence>
<dbReference type="Gene3D" id="3.30.450.20">
    <property type="entry name" value="PAS domain"/>
    <property type="match status" value="1"/>
</dbReference>
<dbReference type="InterPro" id="IPR003661">
    <property type="entry name" value="HisK_dim/P_dom"/>
</dbReference>
<evidence type="ECO:0000313" key="16">
    <source>
        <dbReference type="Proteomes" id="UP000196531"/>
    </source>
</evidence>
<gene>
    <name evidence="15" type="ORF">A9Q84_09105</name>
</gene>
<dbReference type="InterPro" id="IPR005467">
    <property type="entry name" value="His_kinase_dom"/>
</dbReference>
<keyword evidence="7" id="KW-0418">Kinase</keyword>
<evidence type="ECO:0000256" key="5">
    <source>
        <dbReference type="ARBA" id="ARBA00022679"/>
    </source>
</evidence>
<evidence type="ECO:0000256" key="7">
    <source>
        <dbReference type="ARBA" id="ARBA00022777"/>
    </source>
</evidence>